<dbReference type="GO" id="GO:0005737">
    <property type="term" value="C:cytoplasm"/>
    <property type="evidence" value="ECO:0007669"/>
    <property type="project" value="TreeGrafter"/>
</dbReference>
<dbReference type="InterPro" id="IPR033468">
    <property type="entry name" value="Metaxin_GST"/>
</dbReference>
<gene>
    <name evidence="5" type="ORF">TraAM80_06846</name>
</gene>
<protein>
    <recommendedName>
        <fullName evidence="7">Thioredoxin-like fold domain-containing protein</fullName>
    </recommendedName>
</protein>
<evidence type="ECO:0000259" key="3">
    <source>
        <dbReference type="Pfam" id="PF17171"/>
    </source>
</evidence>
<dbReference type="InterPro" id="IPR036249">
    <property type="entry name" value="Thioredoxin-like_sf"/>
</dbReference>
<dbReference type="SFLD" id="SFLDG01180">
    <property type="entry name" value="SUF1"/>
    <property type="match status" value="1"/>
</dbReference>
<keyword evidence="2" id="KW-0472">Membrane</keyword>
<dbReference type="AlphaFoldDB" id="A0A422N8G9"/>
<dbReference type="SFLD" id="SFLDG01200">
    <property type="entry name" value="SUF1.1"/>
    <property type="match status" value="1"/>
</dbReference>
<reference evidence="5 6" key="1">
    <citation type="journal article" date="2018" name="BMC Genomics">
        <title>Genomic comparison of Trypanosoma conorhini and Trypanosoma rangeli to Trypanosoma cruzi strains of high and low virulence.</title>
        <authorList>
            <person name="Bradwell K.R."/>
            <person name="Koparde V.N."/>
            <person name="Matveyev A.V."/>
            <person name="Serrano M.G."/>
            <person name="Alves J.M."/>
            <person name="Parikh H."/>
            <person name="Huang B."/>
            <person name="Lee V."/>
            <person name="Espinosa-Alvarez O."/>
            <person name="Ortiz P.A."/>
            <person name="Costa-Martins A.G."/>
            <person name="Teixeira M.M."/>
            <person name="Buck G.A."/>
        </authorList>
    </citation>
    <scope>NUCLEOTIDE SEQUENCE [LARGE SCALE GENOMIC DNA]</scope>
    <source>
        <strain evidence="5 6">AM80</strain>
    </source>
</reference>
<evidence type="ECO:0000259" key="4">
    <source>
        <dbReference type="Pfam" id="PF17172"/>
    </source>
</evidence>
<dbReference type="EMBL" id="MKGL01000260">
    <property type="protein sequence ID" value="RNF01760.1"/>
    <property type="molecule type" value="Genomic_DNA"/>
</dbReference>
<comment type="caution">
    <text evidence="5">The sequence shown here is derived from an EMBL/GenBank/DDBJ whole genome shotgun (WGS) entry which is preliminary data.</text>
</comment>
<dbReference type="Gene3D" id="1.20.1050.10">
    <property type="match status" value="1"/>
</dbReference>
<comment type="similarity">
    <text evidence="1">Belongs to the FAX family.</text>
</comment>
<accession>A0A422N8G9</accession>
<dbReference type="SUPFAM" id="SSF47616">
    <property type="entry name" value="GST C-terminal domain-like"/>
    <property type="match status" value="1"/>
</dbReference>
<name>A0A422N8G9_TRYRA</name>
<dbReference type="InterPro" id="IPR012336">
    <property type="entry name" value="Thioredoxin-like_fold"/>
</dbReference>
<dbReference type="Pfam" id="PF17171">
    <property type="entry name" value="GST_C_6"/>
    <property type="match status" value="1"/>
</dbReference>
<dbReference type="InterPro" id="IPR040079">
    <property type="entry name" value="Glutathione_S-Trfase"/>
</dbReference>
<organism evidence="5 6">
    <name type="scientific">Trypanosoma rangeli</name>
    <dbReference type="NCBI Taxonomy" id="5698"/>
    <lineage>
        <taxon>Eukaryota</taxon>
        <taxon>Discoba</taxon>
        <taxon>Euglenozoa</taxon>
        <taxon>Kinetoplastea</taxon>
        <taxon>Metakinetoplastina</taxon>
        <taxon>Trypanosomatida</taxon>
        <taxon>Trypanosomatidae</taxon>
        <taxon>Trypanosoma</taxon>
        <taxon>Herpetosoma</taxon>
    </lineage>
</organism>
<dbReference type="GeneID" id="40330779"/>
<dbReference type="PANTHER" id="PTHR12289:SF41">
    <property type="entry name" value="FAILED AXON CONNECTIONS-RELATED"/>
    <property type="match status" value="1"/>
</dbReference>
<dbReference type="InterPro" id="IPR026928">
    <property type="entry name" value="FAX/IsoI-like"/>
</dbReference>
<dbReference type="CDD" id="cd03193">
    <property type="entry name" value="GST_C_Metaxin"/>
    <property type="match status" value="1"/>
</dbReference>
<evidence type="ECO:0000313" key="6">
    <source>
        <dbReference type="Proteomes" id="UP000283634"/>
    </source>
</evidence>
<feature type="domain" description="Metaxin glutathione S-transferase" evidence="3">
    <location>
        <begin position="221"/>
        <end position="279"/>
    </location>
</feature>
<dbReference type="Pfam" id="PF17172">
    <property type="entry name" value="GST_N_4"/>
    <property type="match status" value="1"/>
</dbReference>
<dbReference type="OrthoDB" id="5809458at2759"/>
<feature type="domain" description="Thioredoxin-like fold" evidence="4">
    <location>
        <begin position="71"/>
        <end position="161"/>
    </location>
</feature>
<dbReference type="OMA" id="WKENVVY"/>
<evidence type="ECO:0008006" key="7">
    <source>
        <dbReference type="Google" id="ProtNLM"/>
    </source>
</evidence>
<dbReference type="Proteomes" id="UP000283634">
    <property type="component" value="Unassembled WGS sequence"/>
</dbReference>
<dbReference type="SUPFAM" id="SSF52833">
    <property type="entry name" value="Thioredoxin-like"/>
    <property type="match status" value="1"/>
</dbReference>
<dbReference type="VEuPathDB" id="TriTrypDB:TRSC58_01166"/>
<keyword evidence="2" id="KW-1133">Transmembrane helix</keyword>
<evidence type="ECO:0000256" key="2">
    <source>
        <dbReference type="SAM" id="Phobius"/>
    </source>
</evidence>
<dbReference type="CDD" id="cd03054">
    <property type="entry name" value="GST_N_Metaxin"/>
    <property type="match status" value="1"/>
</dbReference>
<dbReference type="InterPro" id="IPR036282">
    <property type="entry name" value="Glutathione-S-Trfase_C_sf"/>
</dbReference>
<feature type="transmembrane region" description="Helical" evidence="2">
    <location>
        <begin position="12"/>
        <end position="35"/>
    </location>
</feature>
<dbReference type="PANTHER" id="PTHR12289">
    <property type="entry name" value="METAXIN RELATED"/>
    <property type="match status" value="1"/>
</dbReference>
<keyword evidence="2" id="KW-0812">Transmembrane</keyword>
<sequence>MSAFGRLCKAEFHPLVATVSVVGVCLVFKGVTLLFSHRLRARLLVGLNSLEKDMVHLFVHHRWSHGPNLFPQCVKVETFLRLAKIAYTVHFTSDASLSPTSRLPFIVYNGVIVGDAELCIKFLKETFKVTMDDGLTPEDHAIGHITRRMVETSLNYGLQRSILVDRPEVMQQMFVKEYLVDPRPARRLVNTMRRQVAKILNAVGYNTLSKEQYPQEFLCEVQSLETLLSTKPFLLGNSPTTYDCTVYGWLHVAREMGPHGLAIRYLVKSKVLNDYIMRMMKLAFPDIRELGTSAESQKFTPYEQR</sequence>
<dbReference type="RefSeq" id="XP_029236520.1">
    <property type="nucleotide sequence ID" value="XM_029383673.1"/>
</dbReference>
<proteinExistence type="inferred from homology"/>
<evidence type="ECO:0000256" key="1">
    <source>
        <dbReference type="ARBA" id="ARBA00006475"/>
    </source>
</evidence>
<keyword evidence="6" id="KW-1185">Reference proteome</keyword>
<dbReference type="InterPro" id="IPR050931">
    <property type="entry name" value="Mito_Protein_Transport_Metaxin"/>
</dbReference>
<dbReference type="SFLD" id="SFLDS00019">
    <property type="entry name" value="Glutathione_Transferase_(cytos"/>
    <property type="match status" value="1"/>
</dbReference>
<evidence type="ECO:0000313" key="5">
    <source>
        <dbReference type="EMBL" id="RNF01760.1"/>
    </source>
</evidence>